<dbReference type="Gene3D" id="3.30.1370.110">
    <property type="match status" value="1"/>
</dbReference>
<dbReference type="GO" id="GO:0004519">
    <property type="term" value="F:endonuclease activity"/>
    <property type="evidence" value="ECO:0007669"/>
    <property type="project" value="UniProtKB-KW"/>
</dbReference>
<dbReference type="EMBL" id="JAUSVS010000006">
    <property type="protein sequence ID" value="MDQ0465261.1"/>
    <property type="molecule type" value="Genomic_DNA"/>
</dbReference>
<dbReference type="InterPro" id="IPR036063">
    <property type="entry name" value="Smr_dom_sf"/>
</dbReference>
<dbReference type="Pfam" id="PF01713">
    <property type="entry name" value="Smr"/>
    <property type="match status" value="1"/>
</dbReference>
<dbReference type="PANTHER" id="PTHR35562">
    <property type="entry name" value="DNA ENDONUCLEASE SMRA-RELATED"/>
    <property type="match status" value="1"/>
</dbReference>
<sequence>MKRPARPEDLRLWAKVAETVTPRPGRVVPKVEEAPAPAAVKPAAPAVMAEVPHVRRRSGPKPPPDLIEPRRHRRLVRERDVIEARIDLHGMTWDAARAALESFLHRAAVQGHRAVLVITGKGRLGDGILRRSVPDWLNAPGLRELVAGVSPAARRHGGEGALYVALKRVEER</sequence>
<accession>A0ABU0ITD1</accession>
<dbReference type="PROSITE" id="PS50828">
    <property type="entry name" value="SMR"/>
    <property type="match status" value="1"/>
</dbReference>
<protein>
    <submittedName>
        <fullName evidence="2">DNA-nicking Smr family endonuclease</fullName>
    </submittedName>
</protein>
<dbReference type="SMART" id="SM00463">
    <property type="entry name" value="SMR"/>
    <property type="match status" value="1"/>
</dbReference>
<keyword evidence="2" id="KW-0378">Hydrolase</keyword>
<reference evidence="2 3" key="1">
    <citation type="submission" date="2023-07" db="EMBL/GenBank/DDBJ databases">
        <title>Genomic Encyclopedia of Type Strains, Phase IV (KMG-IV): sequencing the most valuable type-strain genomes for metagenomic binning, comparative biology and taxonomic classification.</title>
        <authorList>
            <person name="Goeker M."/>
        </authorList>
    </citation>
    <scope>NUCLEOTIDE SEQUENCE [LARGE SCALE GENOMIC DNA]</scope>
    <source>
        <strain evidence="2 3">DSM 18695</strain>
    </source>
</reference>
<evidence type="ECO:0000313" key="3">
    <source>
        <dbReference type="Proteomes" id="UP001228905"/>
    </source>
</evidence>
<keyword evidence="2" id="KW-0255">Endonuclease</keyword>
<dbReference type="RefSeq" id="WP_307350482.1">
    <property type="nucleotide sequence ID" value="NZ_JAUSVS010000006.1"/>
</dbReference>
<organism evidence="2 3">
    <name type="scientific">Caulobacter ginsengisoli</name>
    <dbReference type="NCBI Taxonomy" id="400775"/>
    <lineage>
        <taxon>Bacteria</taxon>
        <taxon>Pseudomonadati</taxon>
        <taxon>Pseudomonadota</taxon>
        <taxon>Alphaproteobacteria</taxon>
        <taxon>Caulobacterales</taxon>
        <taxon>Caulobacteraceae</taxon>
        <taxon>Caulobacter</taxon>
    </lineage>
</organism>
<gene>
    <name evidence="2" type="ORF">QO010_003048</name>
</gene>
<evidence type="ECO:0000259" key="1">
    <source>
        <dbReference type="PROSITE" id="PS50828"/>
    </source>
</evidence>
<keyword evidence="2" id="KW-0540">Nuclease</keyword>
<evidence type="ECO:0000313" key="2">
    <source>
        <dbReference type="EMBL" id="MDQ0465261.1"/>
    </source>
</evidence>
<name>A0ABU0ITD1_9CAUL</name>
<dbReference type="PANTHER" id="PTHR35562:SF2">
    <property type="entry name" value="DNA ENDONUCLEASE SMRA-RELATED"/>
    <property type="match status" value="1"/>
</dbReference>
<proteinExistence type="predicted"/>
<dbReference type="SUPFAM" id="SSF160443">
    <property type="entry name" value="SMR domain-like"/>
    <property type="match status" value="1"/>
</dbReference>
<feature type="domain" description="Smr" evidence="1">
    <location>
        <begin position="86"/>
        <end position="167"/>
    </location>
</feature>
<dbReference type="InterPro" id="IPR002625">
    <property type="entry name" value="Smr_dom"/>
</dbReference>
<comment type="caution">
    <text evidence="2">The sequence shown here is derived from an EMBL/GenBank/DDBJ whole genome shotgun (WGS) entry which is preliminary data.</text>
</comment>
<keyword evidence="3" id="KW-1185">Reference proteome</keyword>
<dbReference type="Proteomes" id="UP001228905">
    <property type="component" value="Unassembled WGS sequence"/>
</dbReference>